<keyword evidence="1" id="KW-0378">Hydrolase</keyword>
<keyword evidence="1" id="KW-0224">Dipeptidase</keyword>
<dbReference type="EC" id="3.4.13.19" evidence="1"/>
<protein>
    <recommendedName>
        <fullName evidence="1">Dipeptidase</fullName>
        <ecNumber evidence="1">3.4.13.19</ecNumber>
    </recommendedName>
</protein>
<sequence length="119" mass="13252">MNSCIFTATEESRVEIHHDKTTIPGDSHKDVIMNVAAGIANFICGRMGKYHSTPKGLEDVSTYPMLFAELMGDGWTAEELTKLAGQNFLRVMSEVERVRDSQKTAGVRPFEEAANCHLY</sequence>
<keyword evidence="1" id="KW-0449">Lipoprotein</keyword>
<dbReference type="Pfam" id="PF01244">
    <property type="entry name" value="Peptidase_M19"/>
    <property type="match status" value="1"/>
</dbReference>
<comment type="cofactor">
    <cofactor evidence="1">
        <name>Zn(2+)</name>
        <dbReference type="ChEBI" id="CHEBI:29105"/>
    </cofactor>
</comment>
<keyword evidence="1" id="KW-0645">Protease</keyword>
<dbReference type="InterPro" id="IPR032466">
    <property type="entry name" value="Metal_Hydrolase"/>
</dbReference>
<keyword evidence="1" id="KW-0325">Glycoprotein</keyword>
<dbReference type="InterPro" id="IPR008257">
    <property type="entry name" value="Pept_M19"/>
</dbReference>
<comment type="catalytic activity">
    <reaction evidence="1">
        <text>an L-aminoacyl-L-amino acid + H2O = 2 an L-alpha-amino acid</text>
        <dbReference type="Rhea" id="RHEA:48940"/>
        <dbReference type="ChEBI" id="CHEBI:15377"/>
        <dbReference type="ChEBI" id="CHEBI:59869"/>
        <dbReference type="ChEBI" id="CHEBI:77460"/>
        <dbReference type="EC" id="3.4.13.19"/>
    </reaction>
</comment>
<keyword evidence="1" id="KW-0482">Metalloprotease</keyword>
<dbReference type="GO" id="GO:0070573">
    <property type="term" value="F:metallodipeptidase activity"/>
    <property type="evidence" value="ECO:0007669"/>
    <property type="project" value="InterPro"/>
</dbReference>
<dbReference type="PROSITE" id="PS51365">
    <property type="entry name" value="RENAL_DIPEPTIDASE_2"/>
    <property type="match status" value="1"/>
</dbReference>
<dbReference type="SUPFAM" id="SSF51556">
    <property type="entry name" value="Metallo-dependent hydrolases"/>
    <property type="match status" value="1"/>
</dbReference>
<dbReference type="GO" id="GO:0046872">
    <property type="term" value="F:metal ion binding"/>
    <property type="evidence" value="ECO:0007669"/>
    <property type="project" value="UniProtKB-UniRule"/>
</dbReference>
<comment type="subunit">
    <text evidence="1">Homodimer; disulfide-linked.</text>
</comment>
<evidence type="ECO:0000313" key="2">
    <source>
        <dbReference type="EnsemblMetazoa" id="PPAI002212-PA"/>
    </source>
</evidence>
<organism evidence="2 3">
    <name type="scientific">Phlebotomus papatasi</name>
    <name type="common">Sandfly</name>
    <dbReference type="NCBI Taxonomy" id="29031"/>
    <lineage>
        <taxon>Eukaryota</taxon>
        <taxon>Metazoa</taxon>
        <taxon>Ecdysozoa</taxon>
        <taxon>Arthropoda</taxon>
        <taxon>Hexapoda</taxon>
        <taxon>Insecta</taxon>
        <taxon>Pterygota</taxon>
        <taxon>Neoptera</taxon>
        <taxon>Endopterygota</taxon>
        <taxon>Diptera</taxon>
        <taxon>Nematocera</taxon>
        <taxon>Psychodoidea</taxon>
        <taxon>Psychodidae</taxon>
        <taxon>Phlebotomus</taxon>
        <taxon>Phlebotomus</taxon>
    </lineage>
</organism>
<accession>A0A1B0D474</accession>
<dbReference type="Gene3D" id="3.20.20.140">
    <property type="entry name" value="Metal-dependent hydrolases"/>
    <property type="match status" value="1"/>
</dbReference>
<name>A0A1B0D474_PHLPP</name>
<evidence type="ECO:0000313" key="3">
    <source>
        <dbReference type="Proteomes" id="UP000092462"/>
    </source>
</evidence>
<keyword evidence="1" id="KW-1015">Disulfide bond</keyword>
<reference evidence="2" key="1">
    <citation type="submission" date="2022-08" db="UniProtKB">
        <authorList>
            <consortium name="EnsemblMetazoa"/>
        </authorList>
    </citation>
    <scope>IDENTIFICATION</scope>
    <source>
        <strain evidence="2">Israel</strain>
    </source>
</reference>
<dbReference type="VEuPathDB" id="VectorBase:PPAPM1_006596"/>
<evidence type="ECO:0000256" key="1">
    <source>
        <dbReference type="RuleBase" id="RU341113"/>
    </source>
</evidence>
<dbReference type="EnsemblMetazoa" id="PPAI002212-RA">
    <property type="protein sequence ID" value="PPAI002212-PA"/>
    <property type="gene ID" value="PPAI002212"/>
</dbReference>
<keyword evidence="1" id="KW-0862">Zinc</keyword>
<dbReference type="EMBL" id="AJVK01024157">
    <property type="status" value="NOT_ANNOTATED_CDS"/>
    <property type="molecule type" value="Genomic_DNA"/>
</dbReference>
<keyword evidence="1" id="KW-0336">GPI-anchor</keyword>
<comment type="similarity">
    <text evidence="1">Belongs to the metallo-dependent hydrolases superfamily. Peptidase M19 family.</text>
</comment>
<dbReference type="GO" id="GO:0006508">
    <property type="term" value="P:proteolysis"/>
    <property type="evidence" value="ECO:0007669"/>
    <property type="project" value="UniProtKB-KW"/>
</dbReference>
<dbReference type="Proteomes" id="UP000092462">
    <property type="component" value="Unassembled WGS sequence"/>
</dbReference>
<dbReference type="VEuPathDB" id="VectorBase:PPAI002212"/>
<dbReference type="PANTHER" id="PTHR10443">
    <property type="entry name" value="MICROSOMAL DIPEPTIDASE"/>
    <property type="match status" value="1"/>
</dbReference>
<dbReference type="GO" id="GO:0098552">
    <property type="term" value="C:side of membrane"/>
    <property type="evidence" value="ECO:0007669"/>
    <property type="project" value="UniProtKB-KW"/>
</dbReference>
<dbReference type="AlphaFoldDB" id="A0A1B0D474"/>
<comment type="subcellular location">
    <subcellularLocation>
        <location evidence="1">Membrane</location>
        <topology evidence="1">Lipid-anchor</topology>
        <topology evidence="1">GPI-anchor</topology>
    </subcellularLocation>
</comment>
<keyword evidence="1" id="KW-0472">Membrane</keyword>
<dbReference type="PANTHER" id="PTHR10443:SF47">
    <property type="entry name" value="DIPEPTIDASE"/>
    <property type="match status" value="1"/>
</dbReference>
<proteinExistence type="inferred from homology"/>
<keyword evidence="1" id="KW-0479">Metal-binding</keyword>
<keyword evidence="3" id="KW-1185">Reference proteome</keyword>